<evidence type="ECO:0000313" key="2">
    <source>
        <dbReference type="EMBL" id="PAV63397.1"/>
    </source>
</evidence>
<protein>
    <submittedName>
        <fullName evidence="2">Uncharacterized protein</fullName>
    </submittedName>
</protein>
<feature type="compositionally biased region" description="Basic and acidic residues" evidence="1">
    <location>
        <begin position="357"/>
        <end position="367"/>
    </location>
</feature>
<feature type="compositionally biased region" description="Basic residues" evidence="1">
    <location>
        <begin position="368"/>
        <end position="377"/>
    </location>
</feature>
<comment type="caution">
    <text evidence="2">The sequence shown here is derived from an EMBL/GenBank/DDBJ whole genome shotgun (WGS) entry which is preliminary data.</text>
</comment>
<organism evidence="2 3">
    <name type="scientific">Diploscapter pachys</name>
    <dbReference type="NCBI Taxonomy" id="2018661"/>
    <lineage>
        <taxon>Eukaryota</taxon>
        <taxon>Metazoa</taxon>
        <taxon>Ecdysozoa</taxon>
        <taxon>Nematoda</taxon>
        <taxon>Chromadorea</taxon>
        <taxon>Rhabditida</taxon>
        <taxon>Rhabditina</taxon>
        <taxon>Rhabditomorpha</taxon>
        <taxon>Rhabditoidea</taxon>
        <taxon>Rhabditidae</taxon>
        <taxon>Diploscapter</taxon>
    </lineage>
</organism>
<proteinExistence type="predicted"/>
<evidence type="ECO:0000256" key="1">
    <source>
        <dbReference type="SAM" id="MobiDB-lite"/>
    </source>
</evidence>
<gene>
    <name evidence="2" type="ORF">WR25_20335</name>
</gene>
<accession>A0A2A2JP19</accession>
<dbReference type="STRING" id="2018661.A0A2A2JP19"/>
<feature type="compositionally biased region" description="Polar residues" evidence="1">
    <location>
        <begin position="316"/>
        <end position="325"/>
    </location>
</feature>
<reference evidence="2 3" key="1">
    <citation type="journal article" date="2017" name="Curr. Biol.">
        <title>Genome architecture and evolution of a unichromosomal asexual nematode.</title>
        <authorList>
            <person name="Fradin H."/>
            <person name="Zegar C."/>
            <person name="Gutwein M."/>
            <person name="Lucas J."/>
            <person name="Kovtun M."/>
            <person name="Corcoran D."/>
            <person name="Baugh L.R."/>
            <person name="Kiontke K."/>
            <person name="Gunsalus K."/>
            <person name="Fitch D.H."/>
            <person name="Piano F."/>
        </authorList>
    </citation>
    <scope>NUCLEOTIDE SEQUENCE [LARGE SCALE GENOMIC DNA]</scope>
    <source>
        <strain evidence="2">PF1309</strain>
    </source>
</reference>
<dbReference type="EMBL" id="LIAE01010309">
    <property type="protein sequence ID" value="PAV63397.1"/>
    <property type="molecule type" value="Genomic_DNA"/>
</dbReference>
<dbReference type="Proteomes" id="UP000218231">
    <property type="component" value="Unassembled WGS sequence"/>
</dbReference>
<dbReference type="OrthoDB" id="5864469at2759"/>
<sequence>MSGQMEVHDDEHHIVVEEVDVGSSYTAEDVKPDLIMSSYIEATSGSGRNRGGARYLCPYGCNKLVAMRTIDYHKNNGRFLRWLEMEGGAHFRHKSGAKRRARGKGIFMACNRSGFVNNSNFSGDPSKDRVGPFRIGYSCTAFIHGTEHEDGRITVEMCGDHYGHDARMRLPNIVKYIIASKQMEGESNQAICDYLKTHFSPFAFDNIFAQRICLVDQEELRTINITCTRKWEQTGIPTTCEIWEEELLDRAGIEREGAPRLREHSEKTTQELAIDENWPRPRVFVAKTRTEAGEFVPLEDGHRKSMQMGLGPHAPANSQDSNPPNVVQDLEEDDFEDDYNDNVADVDELGEETLEEGELKGNGAEKKRSFRTGKKRPAAMNGEDLSEGGISIATRSHMFSMSTSSKSQLIEEIANECEIIKEGIQSESRHLSISNLRCFMVRLQALRCQITQDYTDTTTIYPLDDAAGPRYKPGKVVINGVEVPYNKKSRTQPTEVRIEAVEDQFSDDEGVLASSGLDQTVMSSSIWN</sequence>
<dbReference type="PANTHER" id="PTHR33936">
    <property type="entry name" value="PROTEIN CBG17840"/>
    <property type="match status" value="1"/>
</dbReference>
<feature type="region of interest" description="Disordered" evidence="1">
    <location>
        <begin position="303"/>
        <end position="328"/>
    </location>
</feature>
<dbReference type="PANTHER" id="PTHR33936:SF3">
    <property type="entry name" value="C2H2-TYPE DOMAIN-CONTAINING PROTEIN"/>
    <property type="match status" value="1"/>
</dbReference>
<feature type="region of interest" description="Disordered" evidence="1">
    <location>
        <begin position="351"/>
        <end position="385"/>
    </location>
</feature>
<dbReference type="AlphaFoldDB" id="A0A2A2JP19"/>
<keyword evidence="3" id="KW-1185">Reference proteome</keyword>
<name>A0A2A2JP19_9BILA</name>
<dbReference type="InterPro" id="IPR052797">
    <property type="entry name" value="RegFact_GeneExpr_CellDeath"/>
</dbReference>
<evidence type="ECO:0000313" key="3">
    <source>
        <dbReference type="Proteomes" id="UP000218231"/>
    </source>
</evidence>